<gene>
    <name evidence="2" type="ORF">AAF712_014837</name>
</gene>
<proteinExistence type="predicted"/>
<evidence type="ECO:0000313" key="2">
    <source>
        <dbReference type="EMBL" id="KAL0058487.1"/>
    </source>
</evidence>
<accession>A0ABR2Z9Y3</accession>
<protein>
    <submittedName>
        <fullName evidence="2">Uncharacterized protein</fullName>
    </submittedName>
</protein>
<feature type="region of interest" description="Disordered" evidence="1">
    <location>
        <begin position="85"/>
        <end position="112"/>
    </location>
</feature>
<comment type="caution">
    <text evidence="2">The sequence shown here is derived from an EMBL/GenBank/DDBJ whole genome shotgun (WGS) entry which is preliminary data.</text>
</comment>
<organism evidence="2 3">
    <name type="scientific">Marasmius tenuissimus</name>
    <dbReference type="NCBI Taxonomy" id="585030"/>
    <lineage>
        <taxon>Eukaryota</taxon>
        <taxon>Fungi</taxon>
        <taxon>Dikarya</taxon>
        <taxon>Basidiomycota</taxon>
        <taxon>Agaricomycotina</taxon>
        <taxon>Agaricomycetes</taxon>
        <taxon>Agaricomycetidae</taxon>
        <taxon>Agaricales</taxon>
        <taxon>Marasmiineae</taxon>
        <taxon>Marasmiaceae</taxon>
        <taxon>Marasmius</taxon>
    </lineage>
</organism>
<feature type="compositionally biased region" description="Polar residues" evidence="1">
    <location>
        <begin position="85"/>
        <end position="97"/>
    </location>
</feature>
<evidence type="ECO:0000313" key="3">
    <source>
        <dbReference type="Proteomes" id="UP001437256"/>
    </source>
</evidence>
<evidence type="ECO:0000256" key="1">
    <source>
        <dbReference type="SAM" id="MobiDB-lite"/>
    </source>
</evidence>
<name>A0ABR2Z9Y3_9AGAR</name>
<feature type="region of interest" description="Disordered" evidence="1">
    <location>
        <begin position="126"/>
        <end position="157"/>
    </location>
</feature>
<sequence>MSTTFNVIHVVHQSATCVDLVVASKNTPITLNPSSTSPPFFQLALDKSQLDNRPITIRLTCLDHDRDICDNNLQPCNTPLSHSTFLPSTPKPSSTVPHNLRAQPADSVTEPSTPIEQWARIRRTVAKSPATSVTEPESDELGNISEARNSSLLPGQKKTPFHDTAAALLSQRVDPEARIEQWRHSQSSDVLGTESETGMGLMAKAFDGRTPSSPRPMNTRDNFGISAVSFKRKDIVGDIFTGIGEDIKYPDTVATPQKRKKC</sequence>
<reference evidence="2 3" key="1">
    <citation type="submission" date="2024-05" db="EMBL/GenBank/DDBJ databases">
        <title>A draft genome resource for the thread blight pathogen Marasmius tenuissimus strain MS-2.</title>
        <authorList>
            <person name="Yulfo-Soto G.E."/>
            <person name="Baruah I.K."/>
            <person name="Amoako-Attah I."/>
            <person name="Bukari Y."/>
            <person name="Meinhardt L.W."/>
            <person name="Bailey B.A."/>
            <person name="Cohen S.P."/>
        </authorList>
    </citation>
    <scope>NUCLEOTIDE SEQUENCE [LARGE SCALE GENOMIC DNA]</scope>
    <source>
        <strain evidence="2 3">MS-2</strain>
    </source>
</reference>
<dbReference type="Proteomes" id="UP001437256">
    <property type="component" value="Unassembled WGS sequence"/>
</dbReference>
<dbReference type="EMBL" id="JBBXMP010000308">
    <property type="protein sequence ID" value="KAL0058487.1"/>
    <property type="molecule type" value="Genomic_DNA"/>
</dbReference>
<keyword evidence="3" id="KW-1185">Reference proteome</keyword>